<organism evidence="2 3">
    <name type="scientific">Gossypium hirsutum</name>
    <name type="common">Upland cotton</name>
    <name type="synonym">Gossypium mexicanum</name>
    <dbReference type="NCBI Taxonomy" id="3635"/>
    <lineage>
        <taxon>Eukaryota</taxon>
        <taxon>Viridiplantae</taxon>
        <taxon>Streptophyta</taxon>
        <taxon>Embryophyta</taxon>
        <taxon>Tracheophyta</taxon>
        <taxon>Spermatophyta</taxon>
        <taxon>Magnoliopsida</taxon>
        <taxon>eudicotyledons</taxon>
        <taxon>Gunneridae</taxon>
        <taxon>Pentapetalae</taxon>
        <taxon>rosids</taxon>
        <taxon>malvids</taxon>
        <taxon>Malvales</taxon>
        <taxon>Malvaceae</taxon>
        <taxon>Malvoideae</taxon>
        <taxon>Gossypium</taxon>
    </lineage>
</organism>
<evidence type="ECO:0000259" key="1">
    <source>
        <dbReference type="Pfam" id="PF24626"/>
    </source>
</evidence>
<accession>A0A1U8KQ92</accession>
<evidence type="ECO:0000313" key="3">
    <source>
        <dbReference type="RefSeq" id="XP_016704610.1"/>
    </source>
</evidence>
<feature type="domain" description="Tf2-1-like SH3-like" evidence="1">
    <location>
        <begin position="92"/>
        <end position="156"/>
    </location>
</feature>
<dbReference type="PaxDb" id="3635-A0A1U8KQ92"/>
<dbReference type="KEGG" id="ghi:107919732"/>
<dbReference type="SUPFAM" id="SSF53098">
    <property type="entry name" value="Ribonuclease H-like"/>
    <property type="match status" value="1"/>
</dbReference>
<dbReference type="InterPro" id="IPR036397">
    <property type="entry name" value="RNaseH_sf"/>
</dbReference>
<dbReference type="Gene3D" id="3.30.420.10">
    <property type="entry name" value="Ribonuclease H-like superfamily/Ribonuclease H"/>
    <property type="match status" value="1"/>
</dbReference>
<proteinExistence type="predicted"/>
<evidence type="ECO:0000313" key="2">
    <source>
        <dbReference type="Proteomes" id="UP000818029"/>
    </source>
</evidence>
<dbReference type="PANTHER" id="PTHR46148">
    <property type="entry name" value="CHROMO DOMAIN-CONTAINING PROTEIN"/>
    <property type="match status" value="1"/>
</dbReference>
<dbReference type="RefSeq" id="XP_016704610.1">
    <property type="nucleotide sequence ID" value="XM_016849121.1"/>
</dbReference>
<protein>
    <recommendedName>
        <fullName evidence="1">Tf2-1-like SH3-like domain-containing protein</fullName>
    </recommendedName>
</protein>
<name>A0A1U8KQ92_GOSHI</name>
<dbReference type="AlphaFoldDB" id="A0A1U8KQ92"/>
<dbReference type="Pfam" id="PF24626">
    <property type="entry name" value="SH3_Tf2-1"/>
    <property type="match status" value="1"/>
</dbReference>
<sequence>MDFASGFPLTPTKKDSVWVIVDRVTKSTYFILIQMGFSLQKLAKLYISEIVRLRRFPISIISDRDSRFTSQLWKKLHEALDLKKRDIEYSVGDFMFLKVSPSKKVLRFNHKGKLSLRFIRPYQILKCVGPVAFQLELPPELDRIHDVFHISMLRQYQSDPSHVVSIEEIEVRLDLTFEEVRFWIEMLKF</sequence>
<dbReference type="GeneID" id="107919732"/>
<keyword evidence="2" id="KW-1185">Reference proteome</keyword>
<reference evidence="3" key="2">
    <citation type="submission" date="2025-08" db="UniProtKB">
        <authorList>
            <consortium name="RefSeq"/>
        </authorList>
    </citation>
    <scope>IDENTIFICATION</scope>
</reference>
<dbReference type="GO" id="GO:0003676">
    <property type="term" value="F:nucleic acid binding"/>
    <property type="evidence" value="ECO:0007669"/>
    <property type="project" value="InterPro"/>
</dbReference>
<dbReference type="PANTHER" id="PTHR46148:SF44">
    <property type="entry name" value="GAG-POL POLYPROTEIN"/>
    <property type="match status" value="1"/>
</dbReference>
<dbReference type="Proteomes" id="UP000818029">
    <property type="component" value="Chromosome A12"/>
</dbReference>
<reference evidence="2" key="1">
    <citation type="journal article" date="2020" name="Nat. Genet.">
        <title>Genomic diversifications of five Gossypium allopolyploid species and their impact on cotton improvement.</title>
        <authorList>
            <person name="Chen Z.J."/>
            <person name="Sreedasyam A."/>
            <person name="Ando A."/>
            <person name="Song Q."/>
            <person name="De Santiago L.M."/>
            <person name="Hulse-Kemp A.M."/>
            <person name="Ding M."/>
            <person name="Ye W."/>
            <person name="Kirkbride R.C."/>
            <person name="Jenkins J."/>
            <person name="Plott C."/>
            <person name="Lovell J."/>
            <person name="Lin Y.M."/>
            <person name="Vaughn R."/>
            <person name="Liu B."/>
            <person name="Simpson S."/>
            <person name="Scheffler B.E."/>
            <person name="Wen L."/>
            <person name="Saski C.A."/>
            <person name="Grover C.E."/>
            <person name="Hu G."/>
            <person name="Conover J.L."/>
            <person name="Carlson J.W."/>
            <person name="Shu S."/>
            <person name="Boston L.B."/>
            <person name="Williams M."/>
            <person name="Peterson D.G."/>
            <person name="McGee K."/>
            <person name="Jones D.C."/>
            <person name="Wendel J.F."/>
            <person name="Stelly D.M."/>
            <person name="Grimwood J."/>
            <person name="Schmutz J."/>
        </authorList>
    </citation>
    <scope>NUCLEOTIDE SEQUENCE [LARGE SCALE GENOMIC DNA]</scope>
    <source>
        <strain evidence="2">cv. TM-1</strain>
    </source>
</reference>
<dbReference type="InterPro" id="IPR056924">
    <property type="entry name" value="SH3_Tf2-1"/>
</dbReference>
<dbReference type="InterPro" id="IPR012337">
    <property type="entry name" value="RNaseH-like_sf"/>
</dbReference>
<gene>
    <name evidence="3" type="primary">LOC107919732</name>
</gene>
<dbReference type="STRING" id="3635.A0A1U8KQ92"/>